<keyword evidence="1" id="KW-0812">Transmembrane</keyword>
<keyword evidence="1" id="KW-1133">Transmembrane helix</keyword>
<evidence type="ECO:0000313" key="2">
    <source>
        <dbReference type="EMBL" id="HED09929.1"/>
    </source>
</evidence>
<dbReference type="EMBL" id="DRLD01000119">
    <property type="protein sequence ID" value="HED09929.1"/>
    <property type="molecule type" value="Genomic_DNA"/>
</dbReference>
<sequence>MNSNSNTFHFFLRRLPGPLKSMLFSFVMLQTIAVGLGIVYIYHNTHMSGEGISRQYGGQQESSDDDFEIEETYAKPLAEMLITTHNHLFGFAFIFLFTGTLFYFSAFPLPRLKVFLLTEPFITVLFTFGGLWLVRFFSTAFSILVIFFSTLTYVSYFIMAFYIARELLRLPENK</sequence>
<name>A0A7V1LYJ4_CALAY</name>
<feature type="transmembrane region" description="Helical" evidence="1">
    <location>
        <begin position="21"/>
        <end position="42"/>
    </location>
</feature>
<reference evidence="2" key="1">
    <citation type="journal article" date="2020" name="mSystems">
        <title>Genome- and Community-Level Interaction Insights into Carbon Utilization and Element Cycling Functions of Hydrothermarchaeota in Hydrothermal Sediment.</title>
        <authorList>
            <person name="Zhou Z."/>
            <person name="Liu Y."/>
            <person name="Xu W."/>
            <person name="Pan J."/>
            <person name="Luo Z.H."/>
            <person name="Li M."/>
        </authorList>
    </citation>
    <scope>NUCLEOTIDE SEQUENCE [LARGE SCALE GENOMIC DNA]</scope>
    <source>
        <strain evidence="2">HyVt-456</strain>
    </source>
</reference>
<feature type="transmembrane region" description="Helical" evidence="1">
    <location>
        <begin position="114"/>
        <end position="134"/>
    </location>
</feature>
<proteinExistence type="predicted"/>
<comment type="caution">
    <text evidence="2">The sequence shown here is derived from an EMBL/GenBank/DDBJ whole genome shotgun (WGS) entry which is preliminary data.</text>
</comment>
<feature type="transmembrane region" description="Helical" evidence="1">
    <location>
        <begin position="140"/>
        <end position="164"/>
    </location>
</feature>
<evidence type="ECO:0000256" key="1">
    <source>
        <dbReference type="SAM" id="Phobius"/>
    </source>
</evidence>
<protein>
    <submittedName>
        <fullName evidence="2">Uncharacterized protein</fullName>
    </submittedName>
</protein>
<gene>
    <name evidence="2" type="ORF">ENJ10_04520</name>
</gene>
<dbReference type="Proteomes" id="UP000886005">
    <property type="component" value="Unassembled WGS sequence"/>
</dbReference>
<keyword evidence="1" id="KW-0472">Membrane</keyword>
<dbReference type="AlphaFoldDB" id="A0A7V1LYJ4"/>
<feature type="transmembrane region" description="Helical" evidence="1">
    <location>
        <begin position="88"/>
        <end position="107"/>
    </location>
</feature>
<accession>A0A7V1LYJ4</accession>
<organism evidence="2">
    <name type="scientific">Caldithrix abyssi</name>
    <dbReference type="NCBI Taxonomy" id="187145"/>
    <lineage>
        <taxon>Bacteria</taxon>
        <taxon>Pseudomonadati</taxon>
        <taxon>Calditrichota</taxon>
        <taxon>Calditrichia</taxon>
        <taxon>Calditrichales</taxon>
        <taxon>Calditrichaceae</taxon>
        <taxon>Caldithrix</taxon>
    </lineage>
</organism>